<evidence type="ECO:0000256" key="1">
    <source>
        <dbReference type="SAM" id="MobiDB-lite"/>
    </source>
</evidence>
<protein>
    <submittedName>
        <fullName evidence="2">Uncharacterized protein</fullName>
    </submittedName>
</protein>
<sequence length="470" mass="47745">MEAGCEPSAHCTTTRLRGGQGIAGIASACEIQHLSPNTPPASAQELEGAHGEGSIWGDRREGSLGVPAIQQLKTAMRGAESQRIHLSGSSSVINFTDINRVPNGGCSAGLNTIQSLATVNTHCVCVGEWERCGAGLGWAGLRPYLTPAMSADWLTFDPAHCDASCSRSPVTACRVSAHKRVVRETAPTALGQDGRNIPQEHDHFTSKQHRDRSGPSKADPSTVTGPSKAEPSTVTGPSTADPSTVTGPSTADPSTVTGPSKADPSTVTGPSTADPSTVTGSSTADPSTVTVSSTADPSTVTGPITVDPSTVTEPSTADPSTVTGPSTADPSTVTGPSKADPSTADPSTVTEPNTADPSTVTQPSKADPSTITEPGTADPSTVTEPSTADPSTVTGPSRADPSTVTGPSRADPSTVTQPRKGRASLQDSITESSSTVAQTRGQWSRASKRGPSVTQPNPHITLGTIGHMGL</sequence>
<evidence type="ECO:0000313" key="3">
    <source>
        <dbReference type="Proteomes" id="UP000824540"/>
    </source>
</evidence>
<feature type="compositionally biased region" description="Polar residues" evidence="1">
    <location>
        <begin position="425"/>
        <end position="445"/>
    </location>
</feature>
<organism evidence="2 3">
    <name type="scientific">Albula glossodonta</name>
    <name type="common">roundjaw bonefish</name>
    <dbReference type="NCBI Taxonomy" id="121402"/>
    <lineage>
        <taxon>Eukaryota</taxon>
        <taxon>Metazoa</taxon>
        <taxon>Chordata</taxon>
        <taxon>Craniata</taxon>
        <taxon>Vertebrata</taxon>
        <taxon>Euteleostomi</taxon>
        <taxon>Actinopterygii</taxon>
        <taxon>Neopterygii</taxon>
        <taxon>Teleostei</taxon>
        <taxon>Albuliformes</taxon>
        <taxon>Albulidae</taxon>
        <taxon>Albula</taxon>
    </lineage>
</organism>
<feature type="region of interest" description="Disordered" evidence="1">
    <location>
        <begin position="184"/>
        <end position="470"/>
    </location>
</feature>
<dbReference type="AlphaFoldDB" id="A0A8T2N0U1"/>
<name>A0A8T2N0U1_9TELE</name>
<dbReference type="Proteomes" id="UP000824540">
    <property type="component" value="Unassembled WGS sequence"/>
</dbReference>
<evidence type="ECO:0000313" key="2">
    <source>
        <dbReference type="EMBL" id="KAG9330207.1"/>
    </source>
</evidence>
<keyword evidence="3" id="KW-1185">Reference proteome</keyword>
<proteinExistence type="predicted"/>
<dbReference type="EMBL" id="JAFBMS010000697">
    <property type="protein sequence ID" value="KAG9330207.1"/>
    <property type="molecule type" value="Genomic_DNA"/>
</dbReference>
<dbReference type="OrthoDB" id="5414836at2759"/>
<feature type="compositionally biased region" description="Polar residues" evidence="1">
    <location>
        <begin position="219"/>
        <end position="335"/>
    </location>
</feature>
<comment type="caution">
    <text evidence="2">The sequence shown here is derived from an EMBL/GenBank/DDBJ whole genome shotgun (WGS) entry which is preliminary data.</text>
</comment>
<feature type="region of interest" description="Disordered" evidence="1">
    <location>
        <begin position="36"/>
        <end position="60"/>
    </location>
</feature>
<feature type="compositionally biased region" description="Polar residues" evidence="1">
    <location>
        <begin position="344"/>
        <end position="417"/>
    </location>
</feature>
<reference evidence="2" key="1">
    <citation type="thesis" date="2021" institute="BYU ScholarsArchive" country="Provo, UT, USA">
        <title>Applications of and Algorithms for Genome Assembly and Genomic Analyses with an Emphasis on Marine Teleosts.</title>
        <authorList>
            <person name="Pickett B.D."/>
        </authorList>
    </citation>
    <scope>NUCLEOTIDE SEQUENCE</scope>
    <source>
        <strain evidence="2">HI-2016</strain>
    </source>
</reference>
<gene>
    <name evidence="2" type="ORF">JZ751_026100</name>
</gene>
<accession>A0A8T2N0U1</accession>